<organism evidence="1 2">
    <name type="scientific">Colletotrichum plurivorum</name>
    <dbReference type="NCBI Taxonomy" id="2175906"/>
    <lineage>
        <taxon>Eukaryota</taxon>
        <taxon>Fungi</taxon>
        <taxon>Dikarya</taxon>
        <taxon>Ascomycota</taxon>
        <taxon>Pezizomycotina</taxon>
        <taxon>Sordariomycetes</taxon>
        <taxon>Hypocreomycetidae</taxon>
        <taxon>Glomerellales</taxon>
        <taxon>Glomerellaceae</taxon>
        <taxon>Colletotrichum</taxon>
        <taxon>Colletotrichum orchidearum species complex</taxon>
    </lineage>
</organism>
<dbReference type="EMBL" id="WIGO01000356">
    <property type="protein sequence ID" value="KAF6815486.1"/>
    <property type="molecule type" value="Genomic_DNA"/>
</dbReference>
<sequence length="96" mass="11042">MVVIVCTWRLLRALLFQNLRKKHDFEEIIPERNCRIADVLSNKAKDLRMNGKTKIVELCEPFFFTPNGGFKTDNTATTLGNCDHNLMNTRGMTHTS</sequence>
<proteinExistence type="predicted"/>
<keyword evidence="2" id="KW-1185">Reference proteome</keyword>
<gene>
    <name evidence="1" type="ORF">CPLU01_14135</name>
</gene>
<dbReference type="Proteomes" id="UP000654918">
    <property type="component" value="Unassembled WGS sequence"/>
</dbReference>
<name>A0A8H6JMT3_9PEZI</name>
<evidence type="ECO:0000313" key="2">
    <source>
        <dbReference type="Proteomes" id="UP000654918"/>
    </source>
</evidence>
<protein>
    <submittedName>
        <fullName evidence="1">Esterase family protein</fullName>
    </submittedName>
</protein>
<accession>A0A8H6JMT3</accession>
<dbReference type="AlphaFoldDB" id="A0A8H6JMT3"/>
<comment type="caution">
    <text evidence="1">The sequence shown here is derived from an EMBL/GenBank/DDBJ whole genome shotgun (WGS) entry which is preliminary data.</text>
</comment>
<reference evidence="1" key="1">
    <citation type="journal article" date="2020" name="Phytopathology">
        <title>Genome Sequence Resources of Colletotrichum truncatum, C. plurivorum, C. musicola, and C. sojae: Four Species Pathogenic to Soybean (Glycine max).</title>
        <authorList>
            <person name="Rogerio F."/>
            <person name="Boufleur T.R."/>
            <person name="Ciampi-Guillardi M."/>
            <person name="Sukno S.A."/>
            <person name="Thon M.R."/>
            <person name="Massola Junior N.S."/>
            <person name="Baroncelli R."/>
        </authorList>
    </citation>
    <scope>NUCLEOTIDE SEQUENCE</scope>
    <source>
        <strain evidence="1">LFN00145</strain>
    </source>
</reference>
<evidence type="ECO:0000313" key="1">
    <source>
        <dbReference type="EMBL" id="KAF6815486.1"/>
    </source>
</evidence>